<reference evidence="3" key="2">
    <citation type="journal article" date="2017" name="Plant Physiol. Biochem.">
        <title>Differential oxidative and antioxidative response of duckweed Lemna minor toward plant growth promoting/inhibiting bacteria.</title>
        <authorList>
            <person name="Ishizawa H."/>
            <person name="Kuroda M."/>
            <person name="Morikawa M."/>
            <person name="Ike M."/>
        </authorList>
    </citation>
    <scope>NUCLEOTIDE SEQUENCE [LARGE SCALE GENOMIC DNA]</scope>
    <source>
        <strain evidence="3">M6</strain>
    </source>
</reference>
<dbReference type="AlphaFoldDB" id="A0A3G9G4S4"/>
<evidence type="ECO:0000256" key="1">
    <source>
        <dbReference type="SAM" id="Phobius"/>
    </source>
</evidence>
<keyword evidence="1" id="KW-1133">Transmembrane helix</keyword>
<gene>
    <name evidence="2" type="ORF">EM6_1478</name>
</gene>
<dbReference type="Pfam" id="PF13779">
    <property type="entry name" value="DUF4175"/>
    <property type="match status" value="1"/>
</dbReference>
<sequence>MGDGMKLQRTKPLSKLNRALFWTHVVMIWEQILPALTPFLLLAGAIAVAAQWGIFAALSPLGHLGVLAAGVVVAALAAVLNLRGFRQPSFTEINTRLALDNGVTPEVLIGLRHKTKQPSLKIGKAKAGMAKGDPLALRYLMLILFGFGYLTQGPVPLSQIASAYMPLHKGAPVVLAQLDASR</sequence>
<feature type="transmembrane region" description="Helical" evidence="1">
    <location>
        <begin position="21"/>
        <end position="49"/>
    </location>
</feature>
<organism evidence="2 3">
    <name type="scientific">Asticcacaulis excentricus</name>
    <dbReference type="NCBI Taxonomy" id="78587"/>
    <lineage>
        <taxon>Bacteria</taxon>
        <taxon>Pseudomonadati</taxon>
        <taxon>Pseudomonadota</taxon>
        <taxon>Alphaproteobacteria</taxon>
        <taxon>Caulobacterales</taxon>
        <taxon>Caulobacteraceae</taxon>
        <taxon>Asticcacaulis</taxon>
    </lineage>
</organism>
<accession>A0A3G9G4S4</accession>
<evidence type="ECO:0000313" key="2">
    <source>
        <dbReference type="EMBL" id="BBF80885.1"/>
    </source>
</evidence>
<protein>
    <submittedName>
        <fullName evidence="2">Uncharacterized protein</fullName>
    </submittedName>
</protein>
<evidence type="ECO:0000313" key="3">
    <source>
        <dbReference type="Proteomes" id="UP000278756"/>
    </source>
</evidence>
<reference evidence="3" key="1">
    <citation type="journal article" date="2017" name="Biotechnol. Biofuels">
        <title>Evaluation of environmental bacterial communities as a factor affecting the growth of duckweed Lemna minor.</title>
        <authorList>
            <person name="Ishizawa H."/>
            <person name="Kuroda M."/>
            <person name="Morikawa M."/>
            <person name="Ike M."/>
        </authorList>
    </citation>
    <scope>NUCLEOTIDE SEQUENCE [LARGE SCALE GENOMIC DNA]</scope>
    <source>
        <strain evidence="3">M6</strain>
    </source>
</reference>
<dbReference type="EMBL" id="AP018827">
    <property type="protein sequence ID" value="BBF80885.1"/>
    <property type="molecule type" value="Genomic_DNA"/>
</dbReference>
<keyword evidence="1" id="KW-0472">Membrane</keyword>
<dbReference type="InterPro" id="IPR012683">
    <property type="entry name" value="CHP02302_TM"/>
</dbReference>
<feature type="transmembrane region" description="Helical" evidence="1">
    <location>
        <begin position="61"/>
        <end position="82"/>
    </location>
</feature>
<keyword evidence="1" id="KW-0812">Transmembrane</keyword>
<dbReference type="Proteomes" id="UP000278756">
    <property type="component" value="Chromosome 1"/>
</dbReference>
<proteinExistence type="predicted"/>
<feature type="transmembrane region" description="Helical" evidence="1">
    <location>
        <begin position="135"/>
        <end position="152"/>
    </location>
</feature>
<name>A0A3G9G4S4_9CAUL</name>